<dbReference type="RefSeq" id="XP_003062338.1">
    <property type="nucleotide sequence ID" value="XM_003062292.1"/>
</dbReference>
<name>C1N389_MICPC</name>
<dbReference type="OrthoDB" id="549925at2759"/>
<gene>
    <name evidence="2" type="ORF">MICPUCDRAFT_52080</name>
</gene>
<dbReference type="Proteomes" id="UP000001876">
    <property type="component" value="Unassembled WGS sequence"/>
</dbReference>
<dbReference type="AlphaFoldDB" id="C1N389"/>
<sequence>MKRSTPSAASPVAKKSKGDGGDGSHQQRLPHVADKAGQPARLRRCAALWNCDDASEWTRWEAKYDGVVSRHACAKEARDVAAVIAAARERAKDVDGEHHVSGLHLTSAEIVAFWKLKMAGNAKRPQGGDAMLSRNAKDAARITNAAFQIAAALKDEVWHSLDQLDGLLRAVDALSKGTPPDALFQVGPATASMLLGAFYDYVPFFSDEAAKTVVSPSLKYTRKEYETYFLAMVRRRIELWGSGVDDGALSLVGMERAMWAASYERDA</sequence>
<organism evidence="3">
    <name type="scientific">Micromonas pusilla (strain CCMP1545)</name>
    <name type="common">Picoplanktonic green alga</name>
    <dbReference type="NCBI Taxonomy" id="564608"/>
    <lineage>
        <taxon>Eukaryota</taxon>
        <taxon>Viridiplantae</taxon>
        <taxon>Chlorophyta</taxon>
        <taxon>Mamiellophyceae</taxon>
        <taxon>Mamiellales</taxon>
        <taxon>Mamiellaceae</taxon>
        <taxon>Micromonas</taxon>
    </lineage>
</organism>
<proteinExistence type="predicted"/>
<keyword evidence="3" id="KW-1185">Reference proteome</keyword>
<reference evidence="2 3" key="1">
    <citation type="journal article" date="2009" name="Science">
        <title>Green evolution and dynamic adaptations revealed by genomes of the marine picoeukaryotes Micromonas.</title>
        <authorList>
            <person name="Worden A.Z."/>
            <person name="Lee J.H."/>
            <person name="Mock T."/>
            <person name="Rouze P."/>
            <person name="Simmons M.P."/>
            <person name="Aerts A.L."/>
            <person name="Allen A.E."/>
            <person name="Cuvelier M.L."/>
            <person name="Derelle E."/>
            <person name="Everett M.V."/>
            <person name="Foulon E."/>
            <person name="Grimwood J."/>
            <person name="Gundlach H."/>
            <person name="Henrissat B."/>
            <person name="Napoli C."/>
            <person name="McDonald S.M."/>
            <person name="Parker M.S."/>
            <person name="Rombauts S."/>
            <person name="Salamov A."/>
            <person name="Von Dassow P."/>
            <person name="Badger J.H."/>
            <person name="Coutinho P.M."/>
            <person name="Demir E."/>
            <person name="Dubchak I."/>
            <person name="Gentemann C."/>
            <person name="Eikrem W."/>
            <person name="Gready J.E."/>
            <person name="John U."/>
            <person name="Lanier W."/>
            <person name="Lindquist E.A."/>
            <person name="Lucas S."/>
            <person name="Mayer K.F."/>
            <person name="Moreau H."/>
            <person name="Not F."/>
            <person name="Otillar R."/>
            <person name="Panaud O."/>
            <person name="Pangilinan J."/>
            <person name="Paulsen I."/>
            <person name="Piegu B."/>
            <person name="Poliakov A."/>
            <person name="Robbens S."/>
            <person name="Schmutz J."/>
            <person name="Toulza E."/>
            <person name="Wyss T."/>
            <person name="Zelensky A."/>
            <person name="Zhou K."/>
            <person name="Armbrust E.V."/>
            <person name="Bhattacharya D."/>
            <person name="Goodenough U.W."/>
            <person name="Van de Peer Y."/>
            <person name="Grigoriev I.V."/>
        </authorList>
    </citation>
    <scope>NUCLEOTIDE SEQUENCE [LARGE SCALE GENOMIC DNA]</scope>
    <source>
        <strain evidence="2 3">CCMP1545</strain>
    </source>
</reference>
<dbReference type="PANTHER" id="PTHR21521">
    <property type="entry name" value="AMUN, ISOFORM A"/>
    <property type="match status" value="1"/>
</dbReference>
<evidence type="ECO:0000256" key="1">
    <source>
        <dbReference type="SAM" id="MobiDB-lite"/>
    </source>
</evidence>
<feature type="region of interest" description="Disordered" evidence="1">
    <location>
        <begin position="1"/>
        <end position="37"/>
    </location>
</feature>
<dbReference type="GeneID" id="9687778"/>
<protein>
    <submittedName>
        <fullName evidence="2">Predicted protein</fullName>
    </submittedName>
</protein>
<evidence type="ECO:0000313" key="3">
    <source>
        <dbReference type="Proteomes" id="UP000001876"/>
    </source>
</evidence>
<dbReference type="EMBL" id="GG663746">
    <property type="protein sequence ID" value="EEH53157.1"/>
    <property type="molecule type" value="Genomic_DNA"/>
</dbReference>
<dbReference type="PANTHER" id="PTHR21521:SF0">
    <property type="entry name" value="AMUN, ISOFORM A"/>
    <property type="match status" value="1"/>
</dbReference>
<accession>C1N389</accession>
<evidence type="ECO:0000313" key="2">
    <source>
        <dbReference type="EMBL" id="EEH53157.1"/>
    </source>
</evidence>
<dbReference type="KEGG" id="mpp:MICPUCDRAFT_52080"/>